<dbReference type="InterPro" id="IPR030678">
    <property type="entry name" value="Peptide/Ni-bd"/>
</dbReference>
<dbReference type="Pfam" id="PF00496">
    <property type="entry name" value="SBP_bac_5"/>
    <property type="match status" value="1"/>
</dbReference>
<evidence type="ECO:0000313" key="5">
    <source>
        <dbReference type="EMBL" id="KOC89632.1"/>
    </source>
</evidence>
<dbReference type="GO" id="GO:0015833">
    <property type="term" value="P:peptide transport"/>
    <property type="evidence" value="ECO:0007669"/>
    <property type="project" value="TreeGrafter"/>
</dbReference>
<dbReference type="InterPro" id="IPR000914">
    <property type="entry name" value="SBP_5_dom"/>
</dbReference>
<dbReference type="PATRIC" id="fig|1560201.3.peg.2570"/>
<dbReference type="AlphaFoldDB" id="A0A0L7T2J3"/>
<keyword evidence="8" id="KW-1185">Reference proteome</keyword>
<evidence type="ECO:0000256" key="1">
    <source>
        <dbReference type="ARBA" id="ARBA00005695"/>
    </source>
</evidence>
<evidence type="ECO:0000313" key="8">
    <source>
        <dbReference type="Proteomes" id="UP000037088"/>
    </source>
</evidence>
<evidence type="ECO:0000256" key="2">
    <source>
        <dbReference type="ARBA" id="ARBA00022448"/>
    </source>
</evidence>
<reference evidence="7 8" key="1">
    <citation type="journal article" date="2015" name="Int. J. Syst. Evol. Microbiol.">
        <title>Erwinia iniecta sp. nov., isolated from Russian wheat aphids (Diuraphis noxia).</title>
        <authorList>
            <person name="Campillo T."/>
            <person name="Luna E."/>
            <person name="Portier P."/>
            <person name="Fischer-Le Saux M."/>
            <person name="Lapitan N."/>
            <person name="Tisserat N.A."/>
            <person name="Leach J.E."/>
        </authorList>
    </citation>
    <scope>NUCLEOTIDE SEQUENCE [LARGE SCALE GENOMIC DNA]</scope>
    <source>
        <strain evidence="5 8">B120</strain>
        <strain evidence="6 7">B149</strain>
    </source>
</reference>
<dbReference type="PROSITE" id="PS51257">
    <property type="entry name" value="PROKAR_LIPOPROTEIN"/>
    <property type="match status" value="1"/>
</dbReference>
<gene>
    <name evidence="5" type="ORF">NG42_12045</name>
    <name evidence="6" type="ORF">NG43_07900</name>
</gene>
<evidence type="ECO:0000256" key="3">
    <source>
        <dbReference type="ARBA" id="ARBA00022729"/>
    </source>
</evidence>
<protein>
    <submittedName>
        <fullName evidence="5">ABC transporter substrate-binding protein</fullName>
    </submittedName>
</protein>
<dbReference type="RefSeq" id="WP_052899743.1">
    <property type="nucleotide sequence ID" value="NZ_JRXE01000015.1"/>
</dbReference>
<dbReference type="EMBL" id="JRXE01000015">
    <property type="protein sequence ID" value="KOC89632.1"/>
    <property type="molecule type" value="Genomic_DNA"/>
</dbReference>
<comment type="caution">
    <text evidence="5">The sequence shown here is derived from an EMBL/GenBank/DDBJ whole genome shotgun (WGS) entry which is preliminary data.</text>
</comment>
<dbReference type="Proteomes" id="UP000037088">
    <property type="component" value="Unassembled WGS sequence"/>
</dbReference>
<dbReference type="SUPFAM" id="SSF53850">
    <property type="entry name" value="Periplasmic binding protein-like II"/>
    <property type="match status" value="1"/>
</dbReference>
<sequence>MKNISALMLACFVLSGCDPQAETPAGSDSAQKNSAGTLRYALWSSPSGNFHPELYFTDYDRAVIFVTFDRLVMLDDKQGFKPSLATRYDYSTDGKTLTFHLHPNIKWHDGQPFTAEDVAFTYQATASGQWPADTPEFTRELQGFKAYHNGSADHLSGIRVIDAHTVSFSFNQPYAAALSYFADRPVLAKHIWEKVPVAQWNQATALLNNPVGTGPFKVKKFVPDQYVELTRNEDYFKGKPALESLIFKVANRDTAQSELLNGELDVAELSSFNPADLALYKKAGVNLVIQNGVSGQYLTINHRDPLLADVRLREALLYGIDRQGIINNLLYGNGQIFNAKIHPQDPAYPDDLNPFPHSVEKANALLDAAGWRARASDGIRIKAGKRLAFTLQVPTGNRTREQSASIIQQNLKAIGVEITINVGDFNSTLAILQNPKTPFQLLLMGGMFRPGQYSNNYWWERFSDAQLTQLGDKANSTVDNEPRIVLLKQWAKRQNELAMIGWLYIPNVGYAVNPQVTGYHPYPYEAFGNVYQWANQPQ</sequence>
<dbReference type="GO" id="GO:0043190">
    <property type="term" value="C:ATP-binding cassette (ABC) transporter complex"/>
    <property type="evidence" value="ECO:0007669"/>
    <property type="project" value="InterPro"/>
</dbReference>
<dbReference type="PANTHER" id="PTHR30290">
    <property type="entry name" value="PERIPLASMIC BINDING COMPONENT OF ABC TRANSPORTER"/>
    <property type="match status" value="1"/>
</dbReference>
<dbReference type="Gene3D" id="3.90.76.10">
    <property type="entry name" value="Dipeptide-binding Protein, Domain 1"/>
    <property type="match status" value="1"/>
</dbReference>
<organism evidence="5 8">
    <name type="scientific">Winslowiella iniecta</name>
    <dbReference type="NCBI Taxonomy" id="1560201"/>
    <lineage>
        <taxon>Bacteria</taxon>
        <taxon>Pseudomonadati</taxon>
        <taxon>Pseudomonadota</taxon>
        <taxon>Gammaproteobacteria</taxon>
        <taxon>Enterobacterales</taxon>
        <taxon>Erwiniaceae</taxon>
        <taxon>Winslowiella</taxon>
    </lineage>
</organism>
<comment type="similarity">
    <text evidence="1">Belongs to the bacterial solute-binding protein 5 family.</text>
</comment>
<dbReference type="Gene3D" id="3.10.105.10">
    <property type="entry name" value="Dipeptide-binding Protein, Domain 3"/>
    <property type="match status" value="1"/>
</dbReference>
<dbReference type="InterPro" id="IPR039424">
    <property type="entry name" value="SBP_5"/>
</dbReference>
<name>A0A0L7T2J3_9GAMM</name>
<accession>A0A0L7T2J3</accession>
<keyword evidence="2" id="KW-0813">Transport</keyword>
<dbReference type="EMBL" id="JRXF01000010">
    <property type="protein sequence ID" value="KOC93936.1"/>
    <property type="molecule type" value="Genomic_DNA"/>
</dbReference>
<feature type="domain" description="Solute-binding protein family 5" evidence="4">
    <location>
        <begin position="80"/>
        <end position="458"/>
    </location>
</feature>
<dbReference type="STRING" id="1560201.NG42_12045"/>
<evidence type="ECO:0000313" key="6">
    <source>
        <dbReference type="EMBL" id="KOC93936.1"/>
    </source>
</evidence>
<evidence type="ECO:0000313" key="7">
    <source>
        <dbReference type="Proteomes" id="UP000036851"/>
    </source>
</evidence>
<dbReference type="PIRSF" id="PIRSF002741">
    <property type="entry name" value="MppA"/>
    <property type="match status" value="1"/>
</dbReference>
<dbReference type="Gene3D" id="3.40.190.10">
    <property type="entry name" value="Periplasmic binding protein-like II"/>
    <property type="match status" value="1"/>
</dbReference>
<dbReference type="PANTHER" id="PTHR30290:SF9">
    <property type="entry name" value="OLIGOPEPTIDE-BINDING PROTEIN APPA"/>
    <property type="match status" value="1"/>
</dbReference>
<proteinExistence type="inferred from homology"/>
<keyword evidence="3" id="KW-0732">Signal</keyword>
<evidence type="ECO:0000259" key="4">
    <source>
        <dbReference type="Pfam" id="PF00496"/>
    </source>
</evidence>
<dbReference type="Proteomes" id="UP000036851">
    <property type="component" value="Unassembled WGS sequence"/>
</dbReference>
<dbReference type="GO" id="GO:0030288">
    <property type="term" value="C:outer membrane-bounded periplasmic space"/>
    <property type="evidence" value="ECO:0007669"/>
    <property type="project" value="UniProtKB-ARBA"/>
</dbReference>
<dbReference type="GO" id="GO:1904680">
    <property type="term" value="F:peptide transmembrane transporter activity"/>
    <property type="evidence" value="ECO:0007669"/>
    <property type="project" value="TreeGrafter"/>
</dbReference>